<keyword evidence="4 7" id="KW-0418">Kinase</keyword>
<reference evidence="9" key="1">
    <citation type="journal article" date="2019" name="Int. J. Syst. Evol. Microbiol.">
        <title>The Global Catalogue of Microorganisms (GCM) 10K type strain sequencing project: providing services to taxonomists for standard genome sequencing and annotation.</title>
        <authorList>
            <consortium name="The Broad Institute Genomics Platform"/>
            <consortium name="The Broad Institute Genome Sequencing Center for Infectious Disease"/>
            <person name="Wu L."/>
            <person name="Ma J."/>
        </authorList>
    </citation>
    <scope>NUCLEOTIDE SEQUENCE [LARGE SCALE GENOMIC DNA]</scope>
    <source>
        <strain evidence="9">CCUG 61948</strain>
    </source>
</reference>
<comment type="pathway">
    <text evidence="7">Metabolic intermediate biosynthesis; chorismate biosynthesis; chorismate from D-erythrose 4-phosphate and phosphoenolpyruvate: step 5/7.</text>
</comment>
<dbReference type="GO" id="GO:0016301">
    <property type="term" value="F:kinase activity"/>
    <property type="evidence" value="ECO:0007669"/>
    <property type="project" value="UniProtKB-KW"/>
</dbReference>
<evidence type="ECO:0000256" key="4">
    <source>
        <dbReference type="ARBA" id="ARBA00022777"/>
    </source>
</evidence>
<comment type="subcellular location">
    <subcellularLocation>
        <location evidence="7">Cytoplasm</location>
    </subcellularLocation>
</comment>
<comment type="caution">
    <text evidence="8">The sequence shown here is derived from an EMBL/GenBank/DDBJ whole genome shotgun (WGS) entry which is preliminary data.</text>
</comment>
<keyword evidence="5 7" id="KW-0067">ATP-binding</keyword>
<keyword evidence="2 7" id="KW-0808">Transferase</keyword>
<dbReference type="EC" id="2.7.1.71" evidence="7"/>
<dbReference type="InterPro" id="IPR031322">
    <property type="entry name" value="Shikimate/glucono_kinase"/>
</dbReference>
<evidence type="ECO:0000256" key="7">
    <source>
        <dbReference type="HAMAP-Rule" id="MF_00109"/>
    </source>
</evidence>
<protein>
    <recommendedName>
        <fullName evidence="7">Shikimate kinase</fullName>
        <shortName evidence="7">SK</shortName>
        <ecNumber evidence="7">2.7.1.71</ecNumber>
    </recommendedName>
</protein>
<dbReference type="Proteomes" id="UP001597012">
    <property type="component" value="Unassembled WGS sequence"/>
</dbReference>
<dbReference type="PRINTS" id="PR01100">
    <property type="entry name" value="SHIKIMTKNASE"/>
</dbReference>
<evidence type="ECO:0000313" key="8">
    <source>
        <dbReference type="EMBL" id="MFD0798501.1"/>
    </source>
</evidence>
<comment type="function">
    <text evidence="7">Catalyzes the specific phosphorylation of the 3-hydroxyl group of shikimic acid using ATP as a cosubstrate.</text>
</comment>
<sequence length="171" mass="19186">MKIVLVGYMGSGKSTIGKLVAKQLKINFLDLDEYIEKAEGKTIDQLFSDNGELYFRKKEFFYLNEILSSESDILLSTGGGTPCYGNNMDAITTATKHNVYLNVSLKELVKRLSGEKAHRPLIAGIKDEELQEFIGKHLFERSYFYNKAARTISCDGKSVEDVAQEIMQGLV</sequence>
<dbReference type="SUPFAM" id="SSF52540">
    <property type="entry name" value="P-loop containing nucleoside triphosphate hydrolases"/>
    <property type="match status" value="1"/>
</dbReference>
<feature type="binding site" evidence="7">
    <location>
        <position position="32"/>
    </location>
    <ligand>
        <name>substrate</name>
    </ligand>
</feature>
<evidence type="ECO:0000256" key="6">
    <source>
        <dbReference type="ARBA" id="ARBA00023141"/>
    </source>
</evidence>
<organism evidence="8 9">
    <name type="scientific">Maribacter chungangensis</name>
    <dbReference type="NCBI Taxonomy" id="1069117"/>
    <lineage>
        <taxon>Bacteria</taxon>
        <taxon>Pseudomonadati</taxon>
        <taxon>Bacteroidota</taxon>
        <taxon>Flavobacteriia</taxon>
        <taxon>Flavobacteriales</taxon>
        <taxon>Flavobacteriaceae</taxon>
        <taxon>Maribacter</taxon>
    </lineage>
</organism>
<comment type="catalytic activity">
    <reaction evidence="7">
        <text>shikimate + ATP = 3-phosphoshikimate + ADP + H(+)</text>
        <dbReference type="Rhea" id="RHEA:13121"/>
        <dbReference type="ChEBI" id="CHEBI:15378"/>
        <dbReference type="ChEBI" id="CHEBI:30616"/>
        <dbReference type="ChEBI" id="CHEBI:36208"/>
        <dbReference type="ChEBI" id="CHEBI:145989"/>
        <dbReference type="ChEBI" id="CHEBI:456216"/>
        <dbReference type="EC" id="2.7.1.71"/>
    </reaction>
</comment>
<feature type="binding site" evidence="7">
    <location>
        <begin position="10"/>
        <end position="15"/>
    </location>
    <ligand>
        <name>ATP</name>
        <dbReference type="ChEBI" id="CHEBI:30616"/>
    </ligand>
</feature>
<name>A0ABW3B6F0_9FLAO</name>
<comment type="caution">
    <text evidence="7">Lacks conserved residue(s) required for the propagation of feature annotation.</text>
</comment>
<comment type="similarity">
    <text evidence="7">Belongs to the shikimate kinase family.</text>
</comment>
<keyword evidence="7" id="KW-0963">Cytoplasm</keyword>
<dbReference type="PANTHER" id="PTHR21087:SF16">
    <property type="entry name" value="SHIKIMATE KINASE 1, CHLOROPLASTIC"/>
    <property type="match status" value="1"/>
</dbReference>
<dbReference type="Pfam" id="PF01202">
    <property type="entry name" value="SKI"/>
    <property type="match status" value="1"/>
</dbReference>
<keyword evidence="7" id="KW-0460">Magnesium</keyword>
<dbReference type="CDD" id="cd00464">
    <property type="entry name" value="SK"/>
    <property type="match status" value="1"/>
</dbReference>
<dbReference type="PANTHER" id="PTHR21087">
    <property type="entry name" value="SHIKIMATE KINASE"/>
    <property type="match status" value="1"/>
</dbReference>
<keyword evidence="1 7" id="KW-0028">Amino-acid biosynthesis</keyword>
<feature type="binding site" evidence="7">
    <location>
        <position position="119"/>
    </location>
    <ligand>
        <name>ATP</name>
        <dbReference type="ChEBI" id="CHEBI:30616"/>
    </ligand>
</feature>
<feature type="binding site" evidence="7">
    <location>
        <position position="14"/>
    </location>
    <ligand>
        <name>Mg(2+)</name>
        <dbReference type="ChEBI" id="CHEBI:18420"/>
    </ligand>
</feature>
<proteinExistence type="inferred from homology"/>
<feature type="binding site" evidence="7">
    <location>
        <position position="79"/>
    </location>
    <ligand>
        <name>substrate</name>
    </ligand>
</feature>
<comment type="cofactor">
    <cofactor evidence="7">
        <name>Mg(2+)</name>
        <dbReference type="ChEBI" id="CHEBI:18420"/>
    </cofactor>
    <text evidence="7">Binds 1 Mg(2+) ion per subunit.</text>
</comment>
<dbReference type="InterPro" id="IPR000623">
    <property type="entry name" value="Shikimate_kinase/TSH1"/>
</dbReference>
<keyword evidence="7" id="KW-0479">Metal-binding</keyword>
<evidence type="ECO:0000256" key="3">
    <source>
        <dbReference type="ARBA" id="ARBA00022741"/>
    </source>
</evidence>
<gene>
    <name evidence="7" type="primary">aroK</name>
    <name evidence="8" type="ORF">ACFQZJ_13600</name>
</gene>
<dbReference type="RefSeq" id="WP_379935275.1">
    <property type="nucleotide sequence ID" value="NZ_JBHTHY010000011.1"/>
</dbReference>
<evidence type="ECO:0000256" key="1">
    <source>
        <dbReference type="ARBA" id="ARBA00022605"/>
    </source>
</evidence>
<comment type="subunit">
    <text evidence="7">Monomer.</text>
</comment>
<accession>A0ABW3B6F0</accession>
<evidence type="ECO:0000256" key="2">
    <source>
        <dbReference type="ARBA" id="ARBA00022679"/>
    </source>
</evidence>
<feature type="binding site" evidence="7">
    <location>
        <position position="56"/>
    </location>
    <ligand>
        <name>substrate</name>
    </ligand>
</feature>
<keyword evidence="6 7" id="KW-0057">Aromatic amino acid biosynthesis</keyword>
<evidence type="ECO:0000256" key="5">
    <source>
        <dbReference type="ARBA" id="ARBA00022840"/>
    </source>
</evidence>
<dbReference type="InterPro" id="IPR027417">
    <property type="entry name" value="P-loop_NTPase"/>
</dbReference>
<evidence type="ECO:0000313" key="9">
    <source>
        <dbReference type="Proteomes" id="UP001597012"/>
    </source>
</evidence>
<dbReference type="EMBL" id="JBHTHY010000011">
    <property type="protein sequence ID" value="MFD0798501.1"/>
    <property type="molecule type" value="Genomic_DNA"/>
</dbReference>
<keyword evidence="3 7" id="KW-0547">Nucleotide-binding</keyword>
<dbReference type="HAMAP" id="MF_00109">
    <property type="entry name" value="Shikimate_kinase"/>
    <property type="match status" value="1"/>
</dbReference>
<keyword evidence="9" id="KW-1185">Reference proteome</keyword>
<dbReference type="Gene3D" id="3.40.50.300">
    <property type="entry name" value="P-loop containing nucleotide triphosphate hydrolases"/>
    <property type="match status" value="1"/>
</dbReference>
<feature type="binding site" evidence="7">
    <location>
        <position position="141"/>
    </location>
    <ligand>
        <name>substrate</name>
    </ligand>
</feature>